<protein>
    <submittedName>
        <fullName evidence="1">Uncharacterized protein</fullName>
    </submittedName>
</protein>
<reference evidence="1" key="2">
    <citation type="journal article" date="2015" name="Fish Shellfish Immunol.">
        <title>Early steps in the European eel (Anguilla anguilla)-Vibrio vulnificus interaction in the gills: Role of the RtxA13 toxin.</title>
        <authorList>
            <person name="Callol A."/>
            <person name="Pajuelo D."/>
            <person name="Ebbesson L."/>
            <person name="Teles M."/>
            <person name="MacKenzie S."/>
            <person name="Amaro C."/>
        </authorList>
    </citation>
    <scope>NUCLEOTIDE SEQUENCE</scope>
</reference>
<dbReference type="AlphaFoldDB" id="A0A0E9PK28"/>
<proteinExistence type="predicted"/>
<reference evidence="1" key="1">
    <citation type="submission" date="2014-11" db="EMBL/GenBank/DDBJ databases">
        <authorList>
            <person name="Amaro Gonzalez C."/>
        </authorList>
    </citation>
    <scope>NUCLEOTIDE SEQUENCE</scope>
</reference>
<sequence length="62" mass="7016">MYISVNSRLKGLCSFQMIKLKCSFTVSLGCTPAMHSICLCSKPDLARKKIEHQRSNINKSLR</sequence>
<name>A0A0E9PK28_ANGAN</name>
<organism evidence="1">
    <name type="scientific">Anguilla anguilla</name>
    <name type="common">European freshwater eel</name>
    <name type="synonym">Muraena anguilla</name>
    <dbReference type="NCBI Taxonomy" id="7936"/>
    <lineage>
        <taxon>Eukaryota</taxon>
        <taxon>Metazoa</taxon>
        <taxon>Chordata</taxon>
        <taxon>Craniata</taxon>
        <taxon>Vertebrata</taxon>
        <taxon>Euteleostomi</taxon>
        <taxon>Actinopterygii</taxon>
        <taxon>Neopterygii</taxon>
        <taxon>Teleostei</taxon>
        <taxon>Anguilliformes</taxon>
        <taxon>Anguillidae</taxon>
        <taxon>Anguilla</taxon>
    </lineage>
</organism>
<accession>A0A0E9PK28</accession>
<evidence type="ECO:0000313" key="1">
    <source>
        <dbReference type="EMBL" id="JAH04198.1"/>
    </source>
</evidence>
<dbReference type="EMBL" id="GBXM01104379">
    <property type="protein sequence ID" value="JAH04198.1"/>
    <property type="molecule type" value="Transcribed_RNA"/>
</dbReference>